<sequence length="92" mass="9705">MFTVSDRRVILAGRARTAEPHNVTVPRPSWGTPTARAPEKRARAGVLPETTRTYRVCWAGTPREIGSSSAGVVAAATAAPVSVASISRTFVS</sequence>
<comment type="caution">
    <text evidence="2">The sequence shown here is derived from an EMBL/GenBank/DDBJ whole genome shotgun (WGS) entry which is preliminary data.</text>
</comment>
<protein>
    <submittedName>
        <fullName evidence="2">Uncharacterized protein</fullName>
    </submittedName>
</protein>
<name>A0A250VBE3_STROL</name>
<feature type="region of interest" description="Disordered" evidence="1">
    <location>
        <begin position="20"/>
        <end position="46"/>
    </location>
</feature>
<gene>
    <name evidence="2" type="ORF">SO3561_02904</name>
</gene>
<proteinExistence type="predicted"/>
<accession>A0A250VBE3</accession>
<dbReference type="Proteomes" id="UP000217446">
    <property type="component" value="Unassembled WGS sequence"/>
</dbReference>
<dbReference type="EMBL" id="BDQI01000004">
    <property type="protein sequence ID" value="GAX51402.1"/>
    <property type="molecule type" value="Genomic_DNA"/>
</dbReference>
<organism evidence="2 3">
    <name type="scientific">Streptomyces olivochromogenes</name>
    <dbReference type="NCBI Taxonomy" id="1963"/>
    <lineage>
        <taxon>Bacteria</taxon>
        <taxon>Bacillati</taxon>
        <taxon>Actinomycetota</taxon>
        <taxon>Actinomycetes</taxon>
        <taxon>Kitasatosporales</taxon>
        <taxon>Streptomycetaceae</taxon>
        <taxon>Streptomyces</taxon>
    </lineage>
</organism>
<reference evidence="3" key="1">
    <citation type="submission" date="2017-05" db="EMBL/GenBank/DDBJ databases">
        <title>Streptomyces olivochromogenes NBRC 3561 whole genome shotgun sequence.</title>
        <authorList>
            <person name="Dohra H."/>
            <person name="Kodani S."/>
        </authorList>
    </citation>
    <scope>NUCLEOTIDE SEQUENCE [LARGE SCALE GENOMIC DNA]</scope>
    <source>
        <strain evidence="3">NBRC 3561</strain>
    </source>
</reference>
<keyword evidence="3" id="KW-1185">Reference proteome</keyword>
<evidence type="ECO:0000313" key="3">
    <source>
        <dbReference type="Proteomes" id="UP000217446"/>
    </source>
</evidence>
<dbReference type="AlphaFoldDB" id="A0A250VBE3"/>
<evidence type="ECO:0000313" key="2">
    <source>
        <dbReference type="EMBL" id="GAX51402.1"/>
    </source>
</evidence>
<evidence type="ECO:0000256" key="1">
    <source>
        <dbReference type="SAM" id="MobiDB-lite"/>
    </source>
</evidence>